<organism evidence="5 6">
    <name type="scientific">Aureobasidium melanogenum (strain CBS 110374)</name>
    <name type="common">Aureobasidium pullulans var. melanogenum</name>
    <dbReference type="NCBI Taxonomy" id="1043003"/>
    <lineage>
        <taxon>Eukaryota</taxon>
        <taxon>Fungi</taxon>
        <taxon>Dikarya</taxon>
        <taxon>Ascomycota</taxon>
        <taxon>Pezizomycotina</taxon>
        <taxon>Dothideomycetes</taxon>
        <taxon>Dothideomycetidae</taxon>
        <taxon>Dothideales</taxon>
        <taxon>Saccotheciaceae</taxon>
        <taxon>Aureobasidium</taxon>
    </lineage>
</organism>
<dbReference type="InterPro" id="IPR033140">
    <property type="entry name" value="Lipase_GDXG_put_SER_AS"/>
</dbReference>
<dbReference type="EMBL" id="KL584860">
    <property type="protein sequence ID" value="KEQ58095.1"/>
    <property type="molecule type" value="Genomic_DNA"/>
</dbReference>
<reference evidence="5 6" key="1">
    <citation type="journal article" date="2014" name="BMC Genomics">
        <title>Genome sequencing of four Aureobasidium pullulans varieties: biotechnological potential, stress tolerance, and description of new species.</title>
        <authorList>
            <person name="Gostin Ar C."/>
            <person name="Ohm R.A."/>
            <person name="Kogej T."/>
            <person name="Sonjak S."/>
            <person name="Turk M."/>
            <person name="Zajc J."/>
            <person name="Zalar P."/>
            <person name="Grube M."/>
            <person name="Sun H."/>
            <person name="Han J."/>
            <person name="Sharma A."/>
            <person name="Chiniquy J."/>
            <person name="Ngan C.Y."/>
            <person name="Lipzen A."/>
            <person name="Barry K."/>
            <person name="Grigoriev I.V."/>
            <person name="Gunde-Cimerman N."/>
        </authorList>
    </citation>
    <scope>NUCLEOTIDE SEQUENCE [LARGE SCALE GENOMIC DNA]</scope>
    <source>
        <strain evidence="5 6">CBS 110374</strain>
    </source>
</reference>
<dbReference type="GeneID" id="63917096"/>
<evidence type="ECO:0000313" key="6">
    <source>
        <dbReference type="Proteomes" id="UP000030672"/>
    </source>
</evidence>
<evidence type="ECO:0000259" key="4">
    <source>
        <dbReference type="Pfam" id="PF07859"/>
    </source>
</evidence>
<dbReference type="HOGENOM" id="CLU_012494_13_4_1"/>
<evidence type="ECO:0000256" key="1">
    <source>
        <dbReference type="ARBA" id="ARBA00010515"/>
    </source>
</evidence>
<dbReference type="InterPro" id="IPR013094">
    <property type="entry name" value="AB_hydrolase_3"/>
</dbReference>
<dbReference type="InterPro" id="IPR029058">
    <property type="entry name" value="AB_hydrolase_fold"/>
</dbReference>
<accession>A0A074VBP9</accession>
<dbReference type="Proteomes" id="UP000030672">
    <property type="component" value="Unassembled WGS sequence"/>
</dbReference>
<dbReference type="AlphaFoldDB" id="A0A074VBP9"/>
<evidence type="ECO:0000256" key="2">
    <source>
        <dbReference type="ARBA" id="ARBA00022801"/>
    </source>
</evidence>
<proteinExistence type="inferred from homology"/>
<sequence length="337" mass="37175">MATIPQHTNTMEISTRSDKSTPISLLQTLIKPFRPSLIKPKKEFPAGSPYLDVHKTAKKRCNVIERQVEGIWLYDMKPKVPSSTKEGSMAKKRNIVYFAGGGWQMPPSPEHWKLCAELCHRIPNSIVTIVSYPLAPNSPAKDSLPMLEKLYPHLSPITETEKETTEVIFAGDSAGGNLVLGLMVKILSSTPSAPVPRKLVLVSPAVDLRKQPVASSPYEKDLVAADKKDPLLGIKFTNGTAENWSRGADAEAPWISPVLADVSMFRERGVAIYGISAGADVLAPPARCFAELCKEQGVAGRWLHWEGLMHCFVLAWCYGIIKEAKEGLDWMIEVMEE</sequence>
<feature type="domain" description="Alpha/beta hydrolase fold-3" evidence="4">
    <location>
        <begin position="95"/>
        <end position="313"/>
    </location>
</feature>
<name>A0A074VBP9_AURM1</name>
<gene>
    <name evidence="5" type="ORF">M437DRAFT_60252</name>
</gene>
<dbReference type="SUPFAM" id="SSF53474">
    <property type="entry name" value="alpha/beta-Hydrolases"/>
    <property type="match status" value="1"/>
</dbReference>
<dbReference type="InterPro" id="IPR050300">
    <property type="entry name" value="GDXG_lipolytic_enzyme"/>
</dbReference>
<comment type="similarity">
    <text evidence="1">Belongs to the 'GDXG' lipolytic enzyme family.</text>
</comment>
<dbReference type="RefSeq" id="XP_040875118.1">
    <property type="nucleotide sequence ID" value="XM_041023723.1"/>
</dbReference>
<evidence type="ECO:0000313" key="5">
    <source>
        <dbReference type="EMBL" id="KEQ58095.1"/>
    </source>
</evidence>
<evidence type="ECO:0000256" key="3">
    <source>
        <dbReference type="PROSITE-ProRule" id="PRU10038"/>
    </source>
</evidence>
<dbReference type="Gene3D" id="3.40.50.1820">
    <property type="entry name" value="alpha/beta hydrolase"/>
    <property type="match status" value="1"/>
</dbReference>
<dbReference type="PANTHER" id="PTHR48081:SF8">
    <property type="entry name" value="ALPHA_BETA HYDROLASE FOLD-3 DOMAIN-CONTAINING PROTEIN-RELATED"/>
    <property type="match status" value="1"/>
</dbReference>
<dbReference type="Pfam" id="PF07859">
    <property type="entry name" value="Abhydrolase_3"/>
    <property type="match status" value="1"/>
</dbReference>
<dbReference type="PANTHER" id="PTHR48081">
    <property type="entry name" value="AB HYDROLASE SUPERFAMILY PROTEIN C4A8.06C"/>
    <property type="match status" value="1"/>
</dbReference>
<dbReference type="STRING" id="1043003.A0A074VBP9"/>
<dbReference type="PROSITE" id="PS01174">
    <property type="entry name" value="LIPASE_GDXG_SER"/>
    <property type="match status" value="1"/>
</dbReference>
<keyword evidence="2 5" id="KW-0378">Hydrolase</keyword>
<protein>
    <submittedName>
        <fullName evidence="5">Alpha/beta-hydrolase</fullName>
    </submittedName>
</protein>
<keyword evidence="6" id="KW-1185">Reference proteome</keyword>
<dbReference type="GO" id="GO:0016787">
    <property type="term" value="F:hydrolase activity"/>
    <property type="evidence" value="ECO:0007669"/>
    <property type="project" value="UniProtKB-KW"/>
</dbReference>
<feature type="active site" evidence="3">
    <location>
        <position position="173"/>
    </location>
</feature>